<keyword evidence="5" id="KW-0548">Nucleotidyltransferase</keyword>
<keyword evidence="2" id="KW-0378">Hydrolase</keyword>
<dbReference type="SMART" id="SM00279">
    <property type="entry name" value="HhH2"/>
    <property type="match status" value="1"/>
</dbReference>
<keyword evidence="6" id="KW-1185">Reference proteome</keyword>
<gene>
    <name evidence="5" type="ORF">ABIC20_007436</name>
</gene>
<dbReference type="Pfam" id="PF01367">
    <property type="entry name" value="5_3_exonuc"/>
    <property type="match status" value="1"/>
</dbReference>
<dbReference type="PANTHER" id="PTHR42646:SF2">
    <property type="entry name" value="5'-3' EXONUCLEASE FAMILY PROTEIN"/>
    <property type="match status" value="1"/>
</dbReference>
<feature type="domain" description="5'-3' exonuclease" evidence="4">
    <location>
        <begin position="5"/>
        <end position="258"/>
    </location>
</feature>
<dbReference type="Pfam" id="PF02739">
    <property type="entry name" value="5_3_exonuc_N"/>
    <property type="match status" value="1"/>
</dbReference>
<dbReference type="Proteomes" id="UP001549119">
    <property type="component" value="Unassembled WGS sequence"/>
</dbReference>
<dbReference type="CDD" id="cd09860">
    <property type="entry name" value="PIN_T4-like"/>
    <property type="match status" value="1"/>
</dbReference>
<dbReference type="Gene3D" id="3.40.50.1010">
    <property type="entry name" value="5'-nuclease"/>
    <property type="match status" value="1"/>
</dbReference>
<dbReference type="SMART" id="SM00475">
    <property type="entry name" value="53EXOc"/>
    <property type="match status" value="1"/>
</dbReference>
<protein>
    <submittedName>
        <fullName evidence="5">DNA polymerase-1</fullName>
        <ecNumber evidence="5">2.7.7.7</ecNumber>
    </submittedName>
</protein>
<dbReference type="InterPro" id="IPR008918">
    <property type="entry name" value="HhH2"/>
</dbReference>
<proteinExistence type="predicted"/>
<dbReference type="InterPro" id="IPR020045">
    <property type="entry name" value="DNA_polI_H3TH"/>
</dbReference>
<dbReference type="SUPFAM" id="SSF88723">
    <property type="entry name" value="PIN domain-like"/>
    <property type="match status" value="1"/>
</dbReference>
<evidence type="ECO:0000313" key="6">
    <source>
        <dbReference type="Proteomes" id="UP001549119"/>
    </source>
</evidence>
<dbReference type="InterPro" id="IPR036279">
    <property type="entry name" value="5-3_exonuclease_C_sf"/>
</dbReference>
<dbReference type="SUPFAM" id="SSF47807">
    <property type="entry name" value="5' to 3' exonuclease, C-terminal subdomain"/>
    <property type="match status" value="1"/>
</dbReference>
<dbReference type="InterPro" id="IPR020046">
    <property type="entry name" value="5-3_exonucl_a-hlix_arch_N"/>
</dbReference>
<keyword evidence="1" id="KW-0540">Nuclease</keyword>
<dbReference type="EC" id="2.7.7.7" evidence="5"/>
<evidence type="ECO:0000313" key="5">
    <source>
        <dbReference type="EMBL" id="MET3870051.1"/>
    </source>
</evidence>
<dbReference type="EMBL" id="JBEPNW010000008">
    <property type="protein sequence ID" value="MET3870051.1"/>
    <property type="molecule type" value="Genomic_DNA"/>
</dbReference>
<evidence type="ECO:0000259" key="4">
    <source>
        <dbReference type="SMART" id="SM00475"/>
    </source>
</evidence>
<comment type="caution">
    <text evidence="5">The sequence shown here is derived from an EMBL/GenBank/DDBJ whole genome shotgun (WGS) entry which is preliminary data.</text>
</comment>
<dbReference type="InterPro" id="IPR002421">
    <property type="entry name" value="5-3_exonuclease"/>
</dbReference>
<dbReference type="GO" id="GO:0003887">
    <property type="term" value="F:DNA-directed DNA polymerase activity"/>
    <property type="evidence" value="ECO:0007669"/>
    <property type="project" value="UniProtKB-EC"/>
</dbReference>
<reference evidence="5 6" key="1">
    <citation type="submission" date="2024-06" db="EMBL/GenBank/DDBJ databases">
        <title>Genomics of switchgrass bacterial isolates.</title>
        <authorList>
            <person name="Shade A."/>
        </authorList>
    </citation>
    <scope>NUCLEOTIDE SEQUENCE [LARGE SCALE GENOMIC DNA]</scope>
    <source>
        <strain evidence="5 6">PvP084</strain>
    </source>
</reference>
<evidence type="ECO:0000256" key="3">
    <source>
        <dbReference type="ARBA" id="ARBA00023125"/>
    </source>
</evidence>
<keyword evidence="3" id="KW-0238">DNA-binding</keyword>
<name>A0ABV2NUE0_9HYPH</name>
<dbReference type="InterPro" id="IPR029060">
    <property type="entry name" value="PIN-like_dom_sf"/>
</dbReference>
<evidence type="ECO:0000256" key="1">
    <source>
        <dbReference type="ARBA" id="ARBA00022722"/>
    </source>
</evidence>
<accession>A0ABV2NUE0</accession>
<dbReference type="Gene3D" id="1.10.150.20">
    <property type="entry name" value="5' to 3' exonuclease, C-terminal subdomain"/>
    <property type="match status" value="1"/>
</dbReference>
<dbReference type="PANTHER" id="PTHR42646">
    <property type="entry name" value="FLAP ENDONUCLEASE XNI"/>
    <property type="match status" value="1"/>
</dbReference>
<keyword evidence="5" id="KW-0808">Transferase</keyword>
<evidence type="ECO:0000256" key="2">
    <source>
        <dbReference type="ARBA" id="ARBA00022801"/>
    </source>
</evidence>
<sequence length="301" mass="33665">MMVATYPQLRPLLLWDGDSWRKKEIEGYKGSRDAKPVTKNDEKVAHVRASWRSQRPLVNRIMKACGVPQLSAANLEADDFAGILVKRYTPDIAAGAKILMISGDKDWLQLVQPGVAWHAPVQQKRVTHSNFSEKVGYMKQKRTKQADGSVLVEDIEWRGCPSPQAYLEAKALMGDVSDEIPGVGGIGEIGAFDLVRKFGTVRGFFEAVEIHKVDVPKKLADFCSEKEKREIFYRNLRIMDLMHNDIPAPVRPKLTKPEFNPDAVREQCEALVFNSLLSDLDGWLEPFCALSGVSTDLRAAA</sequence>
<dbReference type="InterPro" id="IPR038969">
    <property type="entry name" value="FEN"/>
</dbReference>
<organism evidence="5 6">
    <name type="scientific">Methylobacterium radiotolerans</name>
    <dbReference type="NCBI Taxonomy" id="31998"/>
    <lineage>
        <taxon>Bacteria</taxon>
        <taxon>Pseudomonadati</taxon>
        <taxon>Pseudomonadota</taxon>
        <taxon>Alphaproteobacteria</taxon>
        <taxon>Hyphomicrobiales</taxon>
        <taxon>Methylobacteriaceae</taxon>
        <taxon>Methylobacterium</taxon>
    </lineage>
</organism>